<accession>A0A1S3I8M6</accession>
<feature type="region of interest" description="Disordered" evidence="1">
    <location>
        <begin position="1"/>
        <end position="32"/>
    </location>
</feature>
<dbReference type="GO" id="GO:0003723">
    <property type="term" value="F:RNA binding"/>
    <property type="evidence" value="ECO:0007669"/>
    <property type="project" value="TreeGrafter"/>
</dbReference>
<dbReference type="SUPFAM" id="SSF52540">
    <property type="entry name" value="P-loop containing nucleoside triphosphate hydrolases"/>
    <property type="match status" value="1"/>
</dbReference>
<dbReference type="OrthoDB" id="10253254at2759"/>
<protein>
    <submittedName>
        <fullName evidence="3">Probable ATP-dependent RNA helicase DHX35</fullName>
    </submittedName>
</protein>
<dbReference type="STRING" id="7574.A0A1S3I8M6"/>
<evidence type="ECO:0000313" key="3">
    <source>
        <dbReference type="RefSeq" id="XP_013394602.1"/>
    </source>
</evidence>
<dbReference type="AlphaFoldDB" id="A0A1S3I8M6"/>
<evidence type="ECO:0000256" key="1">
    <source>
        <dbReference type="SAM" id="MobiDB-lite"/>
    </source>
</evidence>
<dbReference type="GeneID" id="106162039"/>
<dbReference type="InterPro" id="IPR027417">
    <property type="entry name" value="P-loop_NTPase"/>
</dbReference>
<keyword evidence="3" id="KW-0067">ATP-binding</keyword>
<dbReference type="Gene3D" id="3.40.50.300">
    <property type="entry name" value="P-loop containing nucleotide triphosphate hydrolases"/>
    <property type="match status" value="1"/>
</dbReference>
<reference evidence="3" key="1">
    <citation type="submission" date="2025-08" db="UniProtKB">
        <authorList>
            <consortium name="RefSeq"/>
        </authorList>
    </citation>
    <scope>IDENTIFICATION</scope>
    <source>
        <tissue evidence="3">Gonads</tissue>
    </source>
</reference>
<keyword evidence="3" id="KW-0547">Nucleotide-binding</keyword>
<keyword evidence="3" id="KW-0378">Hydrolase</keyword>
<dbReference type="GO" id="GO:0071013">
    <property type="term" value="C:catalytic step 2 spliceosome"/>
    <property type="evidence" value="ECO:0007669"/>
    <property type="project" value="TreeGrafter"/>
</dbReference>
<dbReference type="InParanoid" id="A0A1S3I8M6"/>
<dbReference type="PANTHER" id="PTHR18934">
    <property type="entry name" value="ATP-DEPENDENT RNA HELICASE"/>
    <property type="match status" value="1"/>
</dbReference>
<dbReference type="OMA" id="EICQANF"/>
<dbReference type="RefSeq" id="XP_013394602.1">
    <property type="nucleotide sequence ID" value="XM_013539148.1"/>
</dbReference>
<dbReference type="GO" id="GO:0004386">
    <property type="term" value="F:helicase activity"/>
    <property type="evidence" value="ECO:0007669"/>
    <property type="project" value="UniProtKB-KW"/>
</dbReference>
<keyword evidence="2" id="KW-1185">Reference proteome</keyword>
<dbReference type="PANTHER" id="PTHR18934:SF136">
    <property type="entry name" value="ATP-DEPENDENT RNA HELICASE DHX35-RELATED"/>
    <property type="match status" value="1"/>
</dbReference>
<proteinExistence type="predicted"/>
<gene>
    <name evidence="3" type="primary">LOC106162039</name>
</gene>
<name>A0A1S3I8M6_LINAN</name>
<organism evidence="2 3">
    <name type="scientific">Lingula anatina</name>
    <name type="common">Brachiopod</name>
    <name type="synonym">Lingula unguis</name>
    <dbReference type="NCBI Taxonomy" id="7574"/>
    <lineage>
        <taxon>Eukaryota</taxon>
        <taxon>Metazoa</taxon>
        <taxon>Spiralia</taxon>
        <taxon>Lophotrochozoa</taxon>
        <taxon>Brachiopoda</taxon>
        <taxon>Linguliformea</taxon>
        <taxon>Lingulata</taxon>
        <taxon>Lingulida</taxon>
        <taxon>Linguloidea</taxon>
        <taxon>Lingulidae</taxon>
        <taxon>Lingula</taxon>
    </lineage>
</organism>
<evidence type="ECO:0000313" key="2">
    <source>
        <dbReference type="Proteomes" id="UP000085678"/>
    </source>
</evidence>
<dbReference type="Proteomes" id="UP000085678">
    <property type="component" value="Unplaced"/>
</dbReference>
<dbReference type="KEGG" id="lak:106162039"/>
<sequence>MTTHTSKFWKPGSEPPGSTLSEERVSSEGQGTSVVYNPYRNLSLEQQRLKLPVFQHRTNILYLVESYQTVIVVGETGSGKSTQIPQVANFN</sequence>
<keyword evidence="3" id="KW-0347">Helicase</keyword>